<dbReference type="OrthoDB" id="2295380at2759"/>
<evidence type="ECO:0008006" key="3">
    <source>
        <dbReference type="Google" id="ProtNLM"/>
    </source>
</evidence>
<dbReference type="AlphaFoldDB" id="A0A077WFG4"/>
<dbReference type="Gene3D" id="3.80.10.10">
    <property type="entry name" value="Ribonuclease Inhibitor"/>
    <property type="match status" value="1"/>
</dbReference>
<gene>
    <name evidence="2" type="ORF">LRAMOSA08397</name>
</gene>
<feature type="region of interest" description="Disordered" evidence="1">
    <location>
        <begin position="1"/>
        <end position="22"/>
    </location>
</feature>
<dbReference type="InterPro" id="IPR032675">
    <property type="entry name" value="LRR_dom_sf"/>
</dbReference>
<name>A0A077WFG4_9FUNG</name>
<dbReference type="PANTHER" id="PTHR38926">
    <property type="entry name" value="F-BOX DOMAIN CONTAINING PROTEIN, EXPRESSED"/>
    <property type="match status" value="1"/>
</dbReference>
<dbReference type="EMBL" id="LK023318">
    <property type="protein sequence ID" value="CDS05869.1"/>
    <property type="molecule type" value="Genomic_DNA"/>
</dbReference>
<evidence type="ECO:0000256" key="1">
    <source>
        <dbReference type="SAM" id="MobiDB-lite"/>
    </source>
</evidence>
<dbReference type="PANTHER" id="PTHR38926:SF5">
    <property type="entry name" value="F-BOX AND LEUCINE-RICH REPEAT PROTEIN 6"/>
    <property type="match status" value="1"/>
</dbReference>
<accession>A0A077WFG4</accession>
<protein>
    <recommendedName>
        <fullName evidence="3">F-box domain-containing protein</fullName>
    </recommendedName>
</protein>
<evidence type="ECO:0000313" key="2">
    <source>
        <dbReference type="EMBL" id="CDS05869.1"/>
    </source>
</evidence>
<dbReference type="SUPFAM" id="SSF52058">
    <property type="entry name" value="L domain-like"/>
    <property type="match status" value="1"/>
</dbReference>
<organism evidence="2">
    <name type="scientific">Lichtheimia ramosa</name>
    <dbReference type="NCBI Taxonomy" id="688394"/>
    <lineage>
        <taxon>Eukaryota</taxon>
        <taxon>Fungi</taxon>
        <taxon>Fungi incertae sedis</taxon>
        <taxon>Mucoromycota</taxon>
        <taxon>Mucoromycotina</taxon>
        <taxon>Mucoromycetes</taxon>
        <taxon>Mucorales</taxon>
        <taxon>Lichtheimiaceae</taxon>
        <taxon>Lichtheimia</taxon>
    </lineage>
</organism>
<sequence>MYCQPDLDTPTPTYPNDASASNNKSNKRIDFLSELPLDVVIYNIVPRILSEGPTPFRLDIPNNYLDVCRTWCKRIMMVAGSMYCGIGSLFLISKQQERRLVTAAPYVKRLAIATINEKCINQLANTVKFSSLNELTITMNGSQTVFRHFFSTLANLTYLKITYDNQVDGPFQVYDILDQCAKLVRLDLTLGEDTTMVTSNDNQHPMYYNLVHLQAICDGKSNCDMFIPLLQHLPNLHILQLAYPPSETAMHAIHQHCPQLQQLILSQHHIRANMFIDIVQQQQGLRLLRMDDKSFEGDYLAKLITQHHNTLESIDLHASSGTPISPFNEYRDQGAFQVKRLRSFHYEARRSPDYIPFIEWIVSHAPHLESVKLIGGLHEMHNLRTLMHRALRRIELACEPFDQPDHWQYLQHHIQLGNGSHLKEVKCYISVFIRDSSWMYLIPQLNRLKSLELDFQHGLKALEPTTFMTELSRGCDALETLTIIGGRFTSDVWIHPLLLHGNLRKLVIHGSQLSDEVLLALEQFHHLECLHLELYKIHWNAMARLRRRIPHLQCTLLEE</sequence>
<reference evidence="2" key="1">
    <citation type="journal article" date="2014" name="Genome Announc.">
        <title>De novo whole-genome sequence and genome annotation of Lichtheimia ramosa.</title>
        <authorList>
            <person name="Linde J."/>
            <person name="Schwartze V."/>
            <person name="Binder U."/>
            <person name="Lass-Florl C."/>
            <person name="Voigt K."/>
            <person name="Horn F."/>
        </authorList>
    </citation>
    <scope>NUCLEOTIDE SEQUENCE</scope>
    <source>
        <strain evidence="2">JMRC FSU:6197</strain>
    </source>
</reference>
<proteinExistence type="predicted"/>